<dbReference type="Gene3D" id="2.40.10.10">
    <property type="entry name" value="Trypsin-like serine proteases"/>
    <property type="match status" value="2"/>
</dbReference>
<reference evidence="1 2" key="1">
    <citation type="journal article" date="2014" name="Am. J. Bot.">
        <title>Genome assembly and annotation for red clover (Trifolium pratense; Fabaceae).</title>
        <authorList>
            <person name="Istvanek J."/>
            <person name="Jaros M."/>
            <person name="Krenek A."/>
            <person name="Repkova J."/>
        </authorList>
    </citation>
    <scope>NUCLEOTIDE SEQUENCE [LARGE SCALE GENOMIC DNA]</scope>
    <source>
        <strain evidence="2">cv. Tatra</strain>
        <tissue evidence="1">Young leaves</tissue>
    </source>
</reference>
<accession>A0A2K3KFF1</accession>
<dbReference type="SUPFAM" id="SSF50494">
    <property type="entry name" value="Trypsin-like serine proteases"/>
    <property type="match status" value="1"/>
</dbReference>
<dbReference type="InterPro" id="IPR043504">
    <property type="entry name" value="Peptidase_S1_PA_chymotrypsin"/>
</dbReference>
<dbReference type="Proteomes" id="UP000236291">
    <property type="component" value="Unassembled WGS sequence"/>
</dbReference>
<dbReference type="EMBL" id="ASHM01094498">
    <property type="protein sequence ID" value="PNX65020.1"/>
    <property type="molecule type" value="Genomic_DNA"/>
</dbReference>
<gene>
    <name evidence="1" type="ORF">L195_g054322</name>
</gene>
<feature type="non-terminal residue" evidence="1">
    <location>
        <position position="233"/>
    </location>
</feature>
<evidence type="ECO:0000313" key="1">
    <source>
        <dbReference type="EMBL" id="PNX65020.1"/>
    </source>
</evidence>
<dbReference type="InterPro" id="IPR009003">
    <property type="entry name" value="Peptidase_S1_PA"/>
</dbReference>
<sequence length="233" mass="26181">MRTKVLLSIAEWGKFYEKMRGSIVCIHEKIGEEITHPIGGGVFLLVGSRKLVLTAAHVVKGEKKLSIVTYNKVLHDVKLLHIDFERDVALLDVLGKSDEFECTQLCETNELTISSEIHFIGHPRRQIFAYNIGNVCCAEKNCRNIYEVWDIHHPQLKSYDLIDDFRELPPSMKLVQAKNVHGGGRFGGSGAPFLDGDGNIIGLYSFSFKEEDNAIHVAKIKASIESFNQARRA</sequence>
<name>A0A2K3KFF1_TRIPR</name>
<reference evidence="1 2" key="2">
    <citation type="journal article" date="2017" name="Front. Plant Sci.">
        <title>Gene Classification and Mining of Molecular Markers Useful in Red Clover (Trifolium pratense) Breeding.</title>
        <authorList>
            <person name="Istvanek J."/>
            <person name="Dluhosova J."/>
            <person name="Dluhos P."/>
            <person name="Patkova L."/>
            <person name="Nedelnik J."/>
            <person name="Repkova J."/>
        </authorList>
    </citation>
    <scope>NUCLEOTIDE SEQUENCE [LARGE SCALE GENOMIC DNA]</scope>
    <source>
        <strain evidence="2">cv. Tatra</strain>
        <tissue evidence="1">Young leaves</tissue>
    </source>
</reference>
<evidence type="ECO:0000313" key="2">
    <source>
        <dbReference type="Proteomes" id="UP000236291"/>
    </source>
</evidence>
<protein>
    <submittedName>
        <fullName evidence="1">Peptidase S1 and S6 chymotrypsin HAP</fullName>
    </submittedName>
</protein>
<dbReference type="AlphaFoldDB" id="A0A2K3KFF1"/>
<comment type="caution">
    <text evidence="1">The sequence shown here is derived from an EMBL/GenBank/DDBJ whole genome shotgun (WGS) entry which is preliminary data.</text>
</comment>
<proteinExistence type="predicted"/>
<organism evidence="1 2">
    <name type="scientific">Trifolium pratense</name>
    <name type="common">Red clover</name>
    <dbReference type="NCBI Taxonomy" id="57577"/>
    <lineage>
        <taxon>Eukaryota</taxon>
        <taxon>Viridiplantae</taxon>
        <taxon>Streptophyta</taxon>
        <taxon>Embryophyta</taxon>
        <taxon>Tracheophyta</taxon>
        <taxon>Spermatophyta</taxon>
        <taxon>Magnoliopsida</taxon>
        <taxon>eudicotyledons</taxon>
        <taxon>Gunneridae</taxon>
        <taxon>Pentapetalae</taxon>
        <taxon>rosids</taxon>
        <taxon>fabids</taxon>
        <taxon>Fabales</taxon>
        <taxon>Fabaceae</taxon>
        <taxon>Papilionoideae</taxon>
        <taxon>50 kb inversion clade</taxon>
        <taxon>NPAAA clade</taxon>
        <taxon>Hologalegina</taxon>
        <taxon>IRL clade</taxon>
        <taxon>Trifolieae</taxon>
        <taxon>Trifolium</taxon>
    </lineage>
</organism>
<dbReference type="Pfam" id="PF13365">
    <property type="entry name" value="Trypsin_2"/>
    <property type="match status" value="1"/>
</dbReference>